<keyword evidence="3" id="KW-0132">Cell division</keyword>
<keyword evidence="4" id="KW-1185">Reference proteome</keyword>
<dbReference type="EMBL" id="BMIR01000021">
    <property type="protein sequence ID" value="GGE52560.1"/>
    <property type="molecule type" value="Genomic_DNA"/>
</dbReference>
<feature type="domain" description="LysM" evidence="2">
    <location>
        <begin position="41"/>
        <end position="92"/>
    </location>
</feature>
<dbReference type="AlphaFoldDB" id="A0A8J3DZW6"/>
<keyword evidence="1" id="KW-0812">Transmembrane</keyword>
<dbReference type="SUPFAM" id="SSF54106">
    <property type="entry name" value="LysM domain"/>
    <property type="match status" value="1"/>
</dbReference>
<dbReference type="PROSITE" id="PS51257">
    <property type="entry name" value="PROKAR_LIPOPROTEIN"/>
    <property type="match status" value="1"/>
</dbReference>
<dbReference type="SMART" id="SM00257">
    <property type="entry name" value="LysM"/>
    <property type="match status" value="1"/>
</dbReference>
<protein>
    <submittedName>
        <fullName evidence="3">Cell division suppressor protein YneA</fullName>
    </submittedName>
</protein>
<dbReference type="CDD" id="cd00118">
    <property type="entry name" value="LysM"/>
    <property type="match status" value="1"/>
</dbReference>
<evidence type="ECO:0000256" key="1">
    <source>
        <dbReference type="SAM" id="Phobius"/>
    </source>
</evidence>
<accession>A0A8J3DZW6</accession>
<comment type="caution">
    <text evidence="3">The sequence shown here is derived from an EMBL/GenBank/DDBJ whole genome shotgun (WGS) entry which is preliminary data.</text>
</comment>
<dbReference type="GO" id="GO:0051301">
    <property type="term" value="P:cell division"/>
    <property type="evidence" value="ECO:0007669"/>
    <property type="project" value="UniProtKB-KW"/>
</dbReference>
<dbReference type="InterPro" id="IPR036779">
    <property type="entry name" value="LysM_dom_sf"/>
</dbReference>
<feature type="transmembrane region" description="Helical" evidence="1">
    <location>
        <begin position="12"/>
        <end position="32"/>
    </location>
</feature>
<keyword evidence="3" id="KW-0131">Cell cycle</keyword>
<keyword evidence="1" id="KW-0472">Membrane</keyword>
<dbReference type="RefSeq" id="WP_188697297.1">
    <property type="nucleotide sequence ID" value="NZ_BMIR01000021.1"/>
</dbReference>
<dbReference type="Pfam" id="PF01476">
    <property type="entry name" value="LysM"/>
    <property type="match status" value="1"/>
</dbReference>
<reference evidence="3" key="2">
    <citation type="submission" date="2020-09" db="EMBL/GenBank/DDBJ databases">
        <authorList>
            <person name="Sun Q."/>
            <person name="Zhou Y."/>
        </authorList>
    </citation>
    <scope>NUCLEOTIDE SEQUENCE</scope>
    <source>
        <strain evidence="3">CGMCC 1.15371</strain>
    </source>
</reference>
<reference evidence="3" key="1">
    <citation type="journal article" date="2014" name="Int. J. Syst. Evol. Microbiol.">
        <title>Complete genome sequence of Corynebacterium casei LMG S-19264T (=DSM 44701T), isolated from a smear-ripened cheese.</title>
        <authorList>
            <consortium name="US DOE Joint Genome Institute (JGI-PGF)"/>
            <person name="Walter F."/>
            <person name="Albersmeier A."/>
            <person name="Kalinowski J."/>
            <person name="Ruckert C."/>
        </authorList>
    </citation>
    <scope>NUCLEOTIDE SEQUENCE</scope>
    <source>
        <strain evidence="3">CGMCC 1.15371</strain>
    </source>
</reference>
<dbReference type="Proteomes" id="UP000628775">
    <property type="component" value="Unassembled WGS sequence"/>
</dbReference>
<evidence type="ECO:0000313" key="4">
    <source>
        <dbReference type="Proteomes" id="UP000628775"/>
    </source>
</evidence>
<dbReference type="InterPro" id="IPR018392">
    <property type="entry name" value="LysM"/>
</dbReference>
<dbReference type="Gene3D" id="3.10.350.10">
    <property type="entry name" value="LysM domain"/>
    <property type="match status" value="1"/>
</dbReference>
<gene>
    <name evidence="3" type="primary">yneA</name>
    <name evidence="3" type="ORF">GCM10011391_34280</name>
</gene>
<organism evidence="3 4">
    <name type="scientific">Pullulanibacillus camelliae</name>
    <dbReference type="NCBI Taxonomy" id="1707096"/>
    <lineage>
        <taxon>Bacteria</taxon>
        <taxon>Bacillati</taxon>
        <taxon>Bacillota</taxon>
        <taxon>Bacilli</taxon>
        <taxon>Bacillales</taxon>
        <taxon>Sporolactobacillaceae</taxon>
        <taxon>Pullulanibacillus</taxon>
    </lineage>
</organism>
<evidence type="ECO:0000313" key="3">
    <source>
        <dbReference type="EMBL" id="GGE52560.1"/>
    </source>
</evidence>
<proteinExistence type="predicted"/>
<name>A0A8J3DZW6_9BACL</name>
<sequence>MNKRKTIKNEIILYGLFIAIALGCIWAVIHALTPVDKSSYQTITVEKGDTLWAIAKKQGKREDTDISSFVTWVEKNNRIEGDSIHSGDKLVIPIKKEVNEMASQ</sequence>
<keyword evidence="1" id="KW-1133">Transmembrane helix</keyword>
<dbReference type="PROSITE" id="PS51782">
    <property type="entry name" value="LYSM"/>
    <property type="match status" value="1"/>
</dbReference>
<evidence type="ECO:0000259" key="2">
    <source>
        <dbReference type="PROSITE" id="PS51782"/>
    </source>
</evidence>